<protein>
    <submittedName>
        <fullName evidence="1">Uncharacterized protein</fullName>
    </submittedName>
</protein>
<organism evidence="1 2">
    <name type="scientific">Trichinella nativa</name>
    <dbReference type="NCBI Taxonomy" id="6335"/>
    <lineage>
        <taxon>Eukaryota</taxon>
        <taxon>Metazoa</taxon>
        <taxon>Ecdysozoa</taxon>
        <taxon>Nematoda</taxon>
        <taxon>Enoplea</taxon>
        <taxon>Dorylaimia</taxon>
        <taxon>Trichinellida</taxon>
        <taxon>Trichinellidae</taxon>
        <taxon>Trichinella</taxon>
    </lineage>
</organism>
<gene>
    <name evidence="1" type="ORF">T02_5017</name>
</gene>
<accession>A0A0V1KLR0</accession>
<evidence type="ECO:0000313" key="1">
    <source>
        <dbReference type="EMBL" id="KRZ48086.1"/>
    </source>
</evidence>
<dbReference type="EMBL" id="JYDW01000474">
    <property type="protein sequence ID" value="KRZ48086.1"/>
    <property type="molecule type" value="Genomic_DNA"/>
</dbReference>
<reference evidence="1 2" key="1">
    <citation type="submission" date="2015-05" db="EMBL/GenBank/DDBJ databases">
        <title>Evolution of Trichinella species and genotypes.</title>
        <authorList>
            <person name="Korhonen P.K."/>
            <person name="Edoardo P."/>
            <person name="Giuseppe L.R."/>
            <person name="Gasser R.B."/>
        </authorList>
    </citation>
    <scope>NUCLEOTIDE SEQUENCE [LARGE SCALE GENOMIC DNA]</scope>
    <source>
        <strain evidence="1">ISS10</strain>
    </source>
</reference>
<comment type="caution">
    <text evidence="1">The sequence shown here is derived from an EMBL/GenBank/DDBJ whole genome shotgun (WGS) entry which is preliminary data.</text>
</comment>
<proteinExistence type="predicted"/>
<name>A0A0V1KLR0_9BILA</name>
<dbReference type="AlphaFoldDB" id="A0A0V1KLR0"/>
<keyword evidence="2" id="KW-1185">Reference proteome</keyword>
<evidence type="ECO:0000313" key="2">
    <source>
        <dbReference type="Proteomes" id="UP000054721"/>
    </source>
</evidence>
<dbReference type="Proteomes" id="UP000054721">
    <property type="component" value="Unassembled WGS sequence"/>
</dbReference>
<sequence>MSISTQPGVISFDGSDGILSLQNQGVGVAMRSSQRLGKLSAVNSIPSLNGSKTLGGIGVRRNCTRRTSAILTWRPFTPFAVIALVGLCRSNSSATSLRISDRSDPLSSKQWTSFAFLFSPCAIARTTGNLIAV</sequence>